<proteinExistence type="predicted"/>
<protein>
    <recommendedName>
        <fullName evidence="4">DUF1579 domain-containing protein</fullName>
    </recommendedName>
</protein>
<gene>
    <name evidence="2" type="ORF">K0B96_14160</name>
</gene>
<evidence type="ECO:0000313" key="2">
    <source>
        <dbReference type="EMBL" id="QYM78429.1"/>
    </source>
</evidence>
<sequence length="190" mass="20669">MYRVILFWAALLSVAATAEAANGNPQLARMAGTWRMDPAASVDLAAWQTMDLTIAVDGGKVTLTRHLAAGRRSYDEVTALDLAKDVNVVPLPWWSANRHLGAYSGGDHTKKVRVQLLEGGRILRTTADFVLDTQQGPHPVNVITDYRLSASGTQLTVIELRSTRNQPLVYVFKRPGDKSIGTAVDGENAE</sequence>
<evidence type="ECO:0000313" key="3">
    <source>
        <dbReference type="Proteomes" id="UP000825051"/>
    </source>
</evidence>
<feature type="chain" id="PRO_5034694334" description="DUF1579 domain-containing protein" evidence="1">
    <location>
        <begin position="21"/>
        <end position="190"/>
    </location>
</feature>
<keyword evidence="3" id="KW-1185">Reference proteome</keyword>
<feature type="signal peptide" evidence="1">
    <location>
        <begin position="1"/>
        <end position="20"/>
    </location>
</feature>
<keyword evidence="1" id="KW-0732">Signal</keyword>
<accession>A0A8F9XKV4</accession>
<evidence type="ECO:0008006" key="4">
    <source>
        <dbReference type="Google" id="ProtNLM"/>
    </source>
</evidence>
<dbReference type="EMBL" id="CP080507">
    <property type="protein sequence ID" value="QYM78429.1"/>
    <property type="molecule type" value="Genomic_DNA"/>
</dbReference>
<dbReference type="Proteomes" id="UP000825051">
    <property type="component" value="Chromosome"/>
</dbReference>
<dbReference type="AlphaFoldDB" id="A0A8F9XKV4"/>
<dbReference type="KEGG" id="ole:K0B96_14160"/>
<dbReference type="RefSeq" id="WP_220161533.1">
    <property type="nucleotide sequence ID" value="NZ_CP080507.1"/>
</dbReference>
<evidence type="ECO:0000256" key="1">
    <source>
        <dbReference type="SAM" id="SignalP"/>
    </source>
</evidence>
<reference evidence="2" key="1">
    <citation type="submission" date="2021-08" db="EMBL/GenBank/DDBJ databases">
        <title>Genome of a novel bacterium of the phylum Verrucomicrobia, Oleiharenicola sp. KSB-15.</title>
        <authorList>
            <person name="Chung J.-H."/>
            <person name="Ahn J.-H."/>
            <person name="Yoon Y."/>
            <person name="Kim D.-Y."/>
            <person name="An S.-H."/>
            <person name="Park I."/>
            <person name="Yeon J."/>
        </authorList>
    </citation>
    <scope>NUCLEOTIDE SEQUENCE</scope>
    <source>
        <strain evidence="2">KSB-15</strain>
    </source>
</reference>
<organism evidence="2 3">
    <name type="scientific">Horticoccus luteus</name>
    <dbReference type="NCBI Taxonomy" id="2862869"/>
    <lineage>
        <taxon>Bacteria</taxon>
        <taxon>Pseudomonadati</taxon>
        <taxon>Verrucomicrobiota</taxon>
        <taxon>Opitutia</taxon>
        <taxon>Opitutales</taxon>
        <taxon>Opitutaceae</taxon>
        <taxon>Horticoccus</taxon>
    </lineage>
</organism>
<name>A0A8F9XKV4_9BACT</name>